<dbReference type="GO" id="GO:0005737">
    <property type="term" value="C:cytoplasm"/>
    <property type="evidence" value="ECO:0007669"/>
    <property type="project" value="UniProtKB-SubCell"/>
</dbReference>
<proteinExistence type="inferred from homology"/>
<dbReference type="PANTHER" id="PTHR36918">
    <property type="match status" value="1"/>
</dbReference>
<evidence type="ECO:0000313" key="8">
    <source>
        <dbReference type="Proteomes" id="UP000277424"/>
    </source>
</evidence>
<comment type="caution">
    <text evidence="7">The sequence shown here is derived from an EMBL/GenBank/DDBJ whole genome shotgun (WGS) entry which is preliminary data.</text>
</comment>
<comment type="similarity">
    <text evidence="1 6">Belongs to the SecB family.</text>
</comment>
<dbReference type="NCBIfam" id="NF004392">
    <property type="entry name" value="PRK05751.1-3"/>
    <property type="match status" value="1"/>
</dbReference>
<keyword evidence="4 6" id="KW-0811">Translocation</keyword>
<sequence>MTDTTASNGQDQATQAGGLPLVVHAQYIKDFSFENPNAPMSLQPTGKQPDVEVGVDVQARRMREDDPVFEVLLTIRAQTKNEEQQLFLLELTYGGVFSLRGAPEEHLHPMVMIECPRLLFPYARAIVSETTRDGGYPPLMLQPIDFVELYRRRLAQQGDSLANSEAEGTA</sequence>
<keyword evidence="6" id="KW-0963">Cytoplasm</keyword>
<dbReference type="AlphaFoldDB" id="A0A420WC88"/>
<comment type="subunit">
    <text evidence="6">Homotetramer, a dimer of dimers. One homotetramer interacts with 1 SecA dimer.</text>
</comment>
<evidence type="ECO:0000256" key="2">
    <source>
        <dbReference type="ARBA" id="ARBA00022448"/>
    </source>
</evidence>
<dbReference type="GO" id="GO:0015031">
    <property type="term" value="P:protein transport"/>
    <property type="evidence" value="ECO:0007669"/>
    <property type="project" value="UniProtKB-UniRule"/>
</dbReference>
<dbReference type="Proteomes" id="UP000277424">
    <property type="component" value="Unassembled WGS sequence"/>
</dbReference>
<reference evidence="7 8" key="1">
    <citation type="submission" date="2018-10" db="EMBL/GenBank/DDBJ databases">
        <title>Comparative analysis of microorganisms from saline springs in Andes Mountain Range, Colombia.</title>
        <authorList>
            <person name="Rubin E."/>
        </authorList>
    </citation>
    <scope>NUCLEOTIDE SEQUENCE [LARGE SCALE GENOMIC DNA]</scope>
    <source>
        <strain evidence="7 8">USBA 36</strain>
    </source>
</reference>
<dbReference type="GO" id="GO:0051262">
    <property type="term" value="P:protein tetramerization"/>
    <property type="evidence" value="ECO:0007669"/>
    <property type="project" value="InterPro"/>
</dbReference>
<dbReference type="EMBL" id="RBIG01000003">
    <property type="protein sequence ID" value="RKQ68637.1"/>
    <property type="molecule type" value="Genomic_DNA"/>
</dbReference>
<evidence type="ECO:0000256" key="4">
    <source>
        <dbReference type="ARBA" id="ARBA00023010"/>
    </source>
</evidence>
<keyword evidence="3 6" id="KW-0653">Protein transport</keyword>
<dbReference type="Pfam" id="PF02556">
    <property type="entry name" value="SecB"/>
    <property type="match status" value="1"/>
</dbReference>
<evidence type="ECO:0000256" key="5">
    <source>
        <dbReference type="ARBA" id="ARBA00023186"/>
    </source>
</evidence>
<dbReference type="InterPro" id="IPR035958">
    <property type="entry name" value="SecB-like_sf"/>
</dbReference>
<name>A0A420WC88_9PROT</name>
<comment type="function">
    <text evidence="6">One of the proteins required for the normal export of preproteins out of the cell cytoplasm. It is a molecular chaperone that binds to a subset of precursor proteins, maintaining them in a translocation-competent state. It also specifically binds to its receptor SecA.</text>
</comment>
<dbReference type="HAMAP" id="MF_00821">
    <property type="entry name" value="SecB"/>
    <property type="match status" value="1"/>
</dbReference>
<dbReference type="Gene3D" id="3.10.420.10">
    <property type="entry name" value="SecB-like"/>
    <property type="match status" value="1"/>
</dbReference>
<dbReference type="GO" id="GO:0051082">
    <property type="term" value="F:unfolded protein binding"/>
    <property type="evidence" value="ECO:0007669"/>
    <property type="project" value="InterPro"/>
</dbReference>
<keyword evidence="5 6" id="KW-0143">Chaperone</keyword>
<dbReference type="InterPro" id="IPR003708">
    <property type="entry name" value="SecB"/>
</dbReference>
<dbReference type="OrthoDB" id="9795145at2"/>
<dbReference type="NCBIfam" id="TIGR00809">
    <property type="entry name" value="secB"/>
    <property type="match status" value="1"/>
</dbReference>
<evidence type="ECO:0000256" key="3">
    <source>
        <dbReference type="ARBA" id="ARBA00022927"/>
    </source>
</evidence>
<comment type="subcellular location">
    <subcellularLocation>
        <location evidence="6">Cytoplasm</location>
    </subcellularLocation>
</comment>
<accession>A0A420WC88</accession>
<dbReference type="PRINTS" id="PR01594">
    <property type="entry name" value="SECBCHAPRONE"/>
</dbReference>
<organism evidence="7 8">
    <name type="scientific">Oceanibaculum indicum</name>
    <dbReference type="NCBI Taxonomy" id="526216"/>
    <lineage>
        <taxon>Bacteria</taxon>
        <taxon>Pseudomonadati</taxon>
        <taxon>Pseudomonadota</taxon>
        <taxon>Alphaproteobacteria</taxon>
        <taxon>Rhodospirillales</taxon>
        <taxon>Oceanibaculaceae</taxon>
        <taxon>Oceanibaculum</taxon>
    </lineage>
</organism>
<evidence type="ECO:0000256" key="6">
    <source>
        <dbReference type="HAMAP-Rule" id="MF_00821"/>
    </source>
</evidence>
<dbReference type="PANTHER" id="PTHR36918:SF1">
    <property type="entry name" value="PROTEIN-EXPORT PROTEIN SECB"/>
    <property type="match status" value="1"/>
</dbReference>
<protein>
    <recommendedName>
        <fullName evidence="6">Protein-export protein SecB</fullName>
    </recommendedName>
</protein>
<dbReference type="RefSeq" id="WP_121221360.1">
    <property type="nucleotide sequence ID" value="NZ_RBIG01000003.1"/>
</dbReference>
<evidence type="ECO:0000313" key="7">
    <source>
        <dbReference type="EMBL" id="RKQ68637.1"/>
    </source>
</evidence>
<dbReference type="SUPFAM" id="SSF54611">
    <property type="entry name" value="SecB-like"/>
    <property type="match status" value="1"/>
</dbReference>
<keyword evidence="2 6" id="KW-0813">Transport</keyword>
<dbReference type="GO" id="GO:0006457">
    <property type="term" value="P:protein folding"/>
    <property type="evidence" value="ECO:0007669"/>
    <property type="project" value="UniProtKB-UniRule"/>
</dbReference>
<evidence type="ECO:0000256" key="1">
    <source>
        <dbReference type="ARBA" id="ARBA00009990"/>
    </source>
</evidence>
<gene>
    <name evidence="6" type="primary">secB</name>
    <name evidence="7" type="ORF">BCL74_3119</name>
</gene>